<keyword evidence="1" id="KW-0805">Transcription regulation</keyword>
<evidence type="ECO:0000313" key="6">
    <source>
        <dbReference type="Proteomes" id="UP000614714"/>
    </source>
</evidence>
<dbReference type="RefSeq" id="WP_199390305.1">
    <property type="nucleotide sequence ID" value="NZ_JAEMHL010000009.1"/>
</dbReference>
<dbReference type="EMBL" id="JAEMHL010000009">
    <property type="protein sequence ID" value="MBJ6751841.1"/>
    <property type="molecule type" value="Genomic_DNA"/>
</dbReference>
<organism evidence="5 6">
    <name type="scientific">Geomonas anaerohicana</name>
    <dbReference type="NCBI Taxonomy" id="2798583"/>
    <lineage>
        <taxon>Bacteria</taxon>
        <taxon>Pseudomonadati</taxon>
        <taxon>Thermodesulfobacteriota</taxon>
        <taxon>Desulfuromonadia</taxon>
        <taxon>Geobacterales</taxon>
        <taxon>Geobacteraceae</taxon>
        <taxon>Geomonas</taxon>
    </lineage>
</organism>
<dbReference type="Gene3D" id="1.10.10.10">
    <property type="entry name" value="Winged helix-like DNA-binding domain superfamily/Winged helix DNA-binding domain"/>
    <property type="match status" value="1"/>
</dbReference>
<dbReference type="InterPro" id="IPR036388">
    <property type="entry name" value="WH-like_DNA-bd_sf"/>
</dbReference>
<evidence type="ECO:0000259" key="4">
    <source>
        <dbReference type="PROSITE" id="PS50995"/>
    </source>
</evidence>
<keyword evidence="6" id="KW-1185">Reference proteome</keyword>
<comment type="caution">
    <text evidence="5">The sequence shown here is derived from an EMBL/GenBank/DDBJ whole genome shotgun (WGS) entry which is preliminary data.</text>
</comment>
<keyword evidence="2" id="KW-0238">DNA-binding</keyword>
<feature type="domain" description="HTH marR-type" evidence="4">
    <location>
        <begin position="10"/>
        <end position="144"/>
    </location>
</feature>
<evidence type="ECO:0000313" key="5">
    <source>
        <dbReference type="EMBL" id="MBJ6751841.1"/>
    </source>
</evidence>
<dbReference type="Pfam" id="PF01047">
    <property type="entry name" value="MarR"/>
    <property type="match status" value="1"/>
</dbReference>
<dbReference type="SUPFAM" id="SSF46785">
    <property type="entry name" value="Winged helix' DNA-binding domain"/>
    <property type="match status" value="1"/>
</dbReference>
<dbReference type="PRINTS" id="PR00598">
    <property type="entry name" value="HTHMARR"/>
</dbReference>
<evidence type="ECO:0000256" key="1">
    <source>
        <dbReference type="ARBA" id="ARBA00023015"/>
    </source>
</evidence>
<accession>A0ABS0YHN1</accession>
<reference evidence="5 6" key="1">
    <citation type="submission" date="2020-12" db="EMBL/GenBank/DDBJ databases">
        <title>Geomonas sp. Red421, isolated from paddy soil.</title>
        <authorList>
            <person name="Xu Z."/>
            <person name="Zhang Z."/>
            <person name="Masuda Y."/>
            <person name="Itoh H."/>
            <person name="Senoo K."/>
        </authorList>
    </citation>
    <scope>NUCLEOTIDE SEQUENCE [LARGE SCALE GENOMIC DNA]</scope>
    <source>
        <strain evidence="5 6">Red421</strain>
    </source>
</reference>
<dbReference type="InterPro" id="IPR036390">
    <property type="entry name" value="WH_DNA-bd_sf"/>
</dbReference>
<dbReference type="PROSITE" id="PS50995">
    <property type="entry name" value="HTH_MARR_2"/>
    <property type="match status" value="1"/>
</dbReference>
<dbReference type="InterPro" id="IPR000835">
    <property type="entry name" value="HTH_MarR-typ"/>
</dbReference>
<protein>
    <submittedName>
        <fullName evidence="5">MarR family transcriptional regulator</fullName>
    </submittedName>
</protein>
<keyword evidence="3" id="KW-0804">Transcription</keyword>
<dbReference type="SMART" id="SM00347">
    <property type="entry name" value="HTH_MARR"/>
    <property type="match status" value="1"/>
</dbReference>
<dbReference type="PANTHER" id="PTHR33164:SF64">
    <property type="entry name" value="TRANSCRIPTIONAL REGULATOR SLYA"/>
    <property type="match status" value="1"/>
</dbReference>
<dbReference type="Proteomes" id="UP000614714">
    <property type="component" value="Unassembled WGS sequence"/>
</dbReference>
<dbReference type="PANTHER" id="PTHR33164">
    <property type="entry name" value="TRANSCRIPTIONAL REGULATOR, MARR FAMILY"/>
    <property type="match status" value="1"/>
</dbReference>
<dbReference type="InterPro" id="IPR039422">
    <property type="entry name" value="MarR/SlyA-like"/>
</dbReference>
<sequence>MDALTEYKLDKSLGHLASRFSRILLRRFNAVLQQNEMPVTSEQYSLLVQLWDSNGLPQGMLAEKTAKDKTTMARLAAGLEERGLIARLPSPNDARERLLYLTDKGKELMDRATALARGILDEAQQGIDAQELEICRDVLRRACSNLK</sequence>
<name>A0ABS0YHN1_9BACT</name>
<gene>
    <name evidence="5" type="ORF">JFN91_16610</name>
</gene>
<evidence type="ECO:0000256" key="2">
    <source>
        <dbReference type="ARBA" id="ARBA00023125"/>
    </source>
</evidence>
<proteinExistence type="predicted"/>
<evidence type="ECO:0000256" key="3">
    <source>
        <dbReference type="ARBA" id="ARBA00023163"/>
    </source>
</evidence>